<dbReference type="HOGENOM" id="CLU_400646_0_0_1"/>
<evidence type="ECO:0000313" key="2">
    <source>
        <dbReference type="EMBL" id="EHK24245.1"/>
    </source>
</evidence>
<dbReference type="Gene3D" id="3.40.50.1820">
    <property type="entry name" value="alpha/beta hydrolase"/>
    <property type="match status" value="1"/>
</dbReference>
<dbReference type="PANTHER" id="PTHR48182:SF3">
    <property type="entry name" value="DUF676 DOMAIN-CONTAINING PROTEIN"/>
    <property type="match status" value="1"/>
</dbReference>
<dbReference type="AlphaFoldDB" id="G9MLL8"/>
<dbReference type="Proteomes" id="UP000007115">
    <property type="component" value="Unassembled WGS sequence"/>
</dbReference>
<feature type="transmembrane region" description="Helical" evidence="1">
    <location>
        <begin position="577"/>
        <end position="600"/>
    </location>
</feature>
<feature type="transmembrane region" description="Helical" evidence="1">
    <location>
        <begin position="612"/>
        <end position="629"/>
    </location>
</feature>
<dbReference type="PANTHER" id="PTHR48182">
    <property type="entry name" value="PROTEIN SERAC1"/>
    <property type="match status" value="1"/>
</dbReference>
<keyword evidence="1" id="KW-0472">Membrane</keyword>
<comment type="caution">
    <text evidence="2">The sequence shown here is derived from an EMBL/GenBank/DDBJ whole genome shotgun (WGS) entry which is preliminary data.</text>
</comment>
<dbReference type="GeneID" id="25796168"/>
<evidence type="ECO:0000256" key="1">
    <source>
        <dbReference type="SAM" id="Phobius"/>
    </source>
</evidence>
<evidence type="ECO:0000313" key="3">
    <source>
        <dbReference type="Proteomes" id="UP000007115"/>
    </source>
</evidence>
<dbReference type="InParanoid" id="G9MLL8"/>
<dbReference type="VEuPathDB" id="FungiDB:TRIVIDRAFT_61048"/>
<dbReference type="STRING" id="413071.G9MLL8"/>
<dbReference type="OrthoDB" id="5086500at2759"/>
<reference evidence="2 3" key="1">
    <citation type="journal article" date="2011" name="Genome Biol.">
        <title>Comparative genome sequence analysis underscores mycoparasitism as the ancestral life style of Trichoderma.</title>
        <authorList>
            <person name="Kubicek C.P."/>
            <person name="Herrera-Estrella A."/>
            <person name="Seidl-Seiboth V."/>
            <person name="Martinez D.A."/>
            <person name="Druzhinina I.S."/>
            <person name="Thon M."/>
            <person name="Zeilinger S."/>
            <person name="Casas-Flores S."/>
            <person name="Horwitz B.A."/>
            <person name="Mukherjee P.K."/>
            <person name="Mukherjee M."/>
            <person name="Kredics L."/>
            <person name="Alcaraz L.D."/>
            <person name="Aerts A."/>
            <person name="Antal Z."/>
            <person name="Atanasova L."/>
            <person name="Cervantes-Badillo M.G."/>
            <person name="Challacombe J."/>
            <person name="Chertkov O."/>
            <person name="McCluskey K."/>
            <person name="Coulpier F."/>
            <person name="Deshpande N."/>
            <person name="von Doehren H."/>
            <person name="Ebbole D.J."/>
            <person name="Esquivel-Naranjo E.U."/>
            <person name="Fekete E."/>
            <person name="Flipphi M."/>
            <person name="Glaser F."/>
            <person name="Gomez-Rodriguez E.Y."/>
            <person name="Gruber S."/>
            <person name="Han C."/>
            <person name="Henrissat B."/>
            <person name="Hermosa R."/>
            <person name="Hernandez-Onate M."/>
            <person name="Karaffa L."/>
            <person name="Kosti I."/>
            <person name="Le Crom S."/>
            <person name="Lindquist E."/>
            <person name="Lucas S."/>
            <person name="Luebeck M."/>
            <person name="Luebeck P.S."/>
            <person name="Margeot A."/>
            <person name="Metz B."/>
            <person name="Misra M."/>
            <person name="Nevalainen H."/>
            <person name="Omann M."/>
            <person name="Packer N."/>
            <person name="Perrone G."/>
            <person name="Uresti-Rivera E.E."/>
            <person name="Salamov A."/>
            <person name="Schmoll M."/>
            <person name="Seiboth B."/>
            <person name="Shapiro H."/>
            <person name="Sukno S."/>
            <person name="Tamayo-Ramos J.A."/>
            <person name="Tisch D."/>
            <person name="Wiest A."/>
            <person name="Wilkinson H.H."/>
            <person name="Zhang M."/>
            <person name="Coutinho P.M."/>
            <person name="Kenerley C.M."/>
            <person name="Monte E."/>
            <person name="Baker S.E."/>
            <person name="Grigoriev I.V."/>
        </authorList>
    </citation>
    <scope>NUCLEOTIDE SEQUENCE [LARGE SCALE GENOMIC DNA]</scope>
    <source>
        <strain evidence="3">Gv29-8 / FGSC 10586</strain>
    </source>
</reference>
<protein>
    <submittedName>
        <fullName evidence="2">Uncharacterized protein</fullName>
    </submittedName>
</protein>
<name>G9MLL8_HYPVG</name>
<keyword evidence="1" id="KW-1133">Transmembrane helix</keyword>
<dbReference type="EMBL" id="ABDF02000004">
    <property type="protein sequence ID" value="EHK24245.1"/>
    <property type="molecule type" value="Genomic_DNA"/>
</dbReference>
<organism evidence="2 3">
    <name type="scientific">Hypocrea virens (strain Gv29-8 / FGSC 10586)</name>
    <name type="common">Gliocladium virens</name>
    <name type="synonym">Trichoderma virens</name>
    <dbReference type="NCBI Taxonomy" id="413071"/>
    <lineage>
        <taxon>Eukaryota</taxon>
        <taxon>Fungi</taxon>
        <taxon>Dikarya</taxon>
        <taxon>Ascomycota</taxon>
        <taxon>Pezizomycotina</taxon>
        <taxon>Sordariomycetes</taxon>
        <taxon>Hypocreomycetidae</taxon>
        <taxon>Hypocreales</taxon>
        <taxon>Hypocreaceae</taxon>
        <taxon>Trichoderma</taxon>
    </lineage>
</organism>
<dbReference type="InterPro" id="IPR052374">
    <property type="entry name" value="SERAC1"/>
</dbReference>
<proteinExistence type="predicted"/>
<feature type="transmembrane region" description="Helical" evidence="1">
    <location>
        <begin position="537"/>
        <end position="556"/>
    </location>
</feature>
<keyword evidence="3" id="KW-1185">Reference proteome</keyword>
<sequence>MMDFLTPHVMRPTFKASEIMYDNGKDAAFEYVEFQTGSFVMKGLLMRRSIFAIHGLGSNPETAWAYQRNDSRVYWLRDFLPKARGLSDIRVIMVNHQTRWDSNTAYLGFHDHASELLEEIQNLHRANPERPIIFIAHSFGGILLKKARSSSELLELLMIDGPALLDLESEFYDAYVDRYRFRGFQPFICDFYEMRPERIGKLVLGSMVGKSNRQPRHGLVKYLDTDHRGLNKFQSHDDPNFQTFVTVLRWVLDYALLANNSPGDLCPHPSIPVTNSVPVTDSVPVTNNVPVVDAVSITDSVSIIEAVPVVDDLPGDDVVPVTDSAPVNKTIPIAGTVLVSPALPVPNAVPIAGVLLLVADAVPPGAVPIAGIMPVTNAVPATEAASISGTVPVTKTMPVADTVFIAPAVPVPSVVPVAGSVVVTEVIPAAAIPAAAIPVAGVMLIADAVPPTEAVSTSSSVLIPNAIPVASFMPATKTEPVAATVPVAAAMPVAGAVPIAVNLSVFVAIPATAAKSIAKAVPVLQPVGLLERLATTLLYIVWMAPNVVFVGALAGLRELYVSWLDEYYESHRSSSATLRLVMIAAYDTLINLPLGHFLIWVIEKTPSGHTSLWVKILQIIVSNIVINLCQITPIQNFVYLAGMAYIAGARNYDQFYGIIQSRFFKLTWINWFTLSGYKSDDVKFYIS</sequence>
<dbReference type="RefSeq" id="XP_013958458.1">
    <property type="nucleotide sequence ID" value="XM_014102983.1"/>
</dbReference>
<dbReference type="InterPro" id="IPR029058">
    <property type="entry name" value="AB_hydrolase_fold"/>
</dbReference>
<accession>G9MLL8</accession>
<keyword evidence="1" id="KW-0812">Transmembrane</keyword>
<dbReference type="SUPFAM" id="SSF53474">
    <property type="entry name" value="alpha/beta-Hydrolases"/>
    <property type="match status" value="1"/>
</dbReference>
<gene>
    <name evidence="2" type="ORF">TRIVIDRAFT_61048</name>
</gene>